<organism evidence="2 3">
    <name type="scientific">Nonomuraea muscovyensis</name>
    <dbReference type="NCBI Taxonomy" id="1124761"/>
    <lineage>
        <taxon>Bacteria</taxon>
        <taxon>Bacillati</taxon>
        <taxon>Actinomycetota</taxon>
        <taxon>Actinomycetes</taxon>
        <taxon>Streptosporangiales</taxon>
        <taxon>Streptosporangiaceae</taxon>
        <taxon>Nonomuraea</taxon>
    </lineage>
</organism>
<dbReference type="EMBL" id="JACHJB010000002">
    <property type="protein sequence ID" value="MBB6347880.1"/>
    <property type="molecule type" value="Genomic_DNA"/>
</dbReference>
<evidence type="ECO:0000256" key="1">
    <source>
        <dbReference type="SAM" id="MobiDB-lite"/>
    </source>
</evidence>
<feature type="region of interest" description="Disordered" evidence="1">
    <location>
        <begin position="1"/>
        <end position="26"/>
    </location>
</feature>
<dbReference type="Proteomes" id="UP000583800">
    <property type="component" value="Unassembled WGS sequence"/>
</dbReference>
<dbReference type="RefSeq" id="WP_185085742.1">
    <property type="nucleotide sequence ID" value="NZ_JACHJB010000002.1"/>
</dbReference>
<proteinExistence type="predicted"/>
<protein>
    <submittedName>
        <fullName evidence="2">Uncharacterized protein</fullName>
    </submittedName>
</protein>
<name>A0A7X0C5L0_9ACTN</name>
<evidence type="ECO:0000313" key="2">
    <source>
        <dbReference type="EMBL" id="MBB6347880.1"/>
    </source>
</evidence>
<reference evidence="2 3" key="1">
    <citation type="submission" date="2020-08" db="EMBL/GenBank/DDBJ databases">
        <title>Sequencing the genomes of 1000 actinobacteria strains.</title>
        <authorList>
            <person name="Klenk H.-P."/>
        </authorList>
    </citation>
    <scope>NUCLEOTIDE SEQUENCE [LARGE SCALE GENOMIC DNA]</scope>
    <source>
        <strain evidence="2 3">DSM 45913</strain>
    </source>
</reference>
<keyword evidence="3" id="KW-1185">Reference proteome</keyword>
<evidence type="ECO:0000313" key="3">
    <source>
        <dbReference type="Proteomes" id="UP000583800"/>
    </source>
</evidence>
<dbReference type="AlphaFoldDB" id="A0A7X0C5L0"/>
<accession>A0A7X0C5L0</accession>
<sequence length="129" mass="14310">MAEQHRVESAMGGRSQGRPVWEPGGGLRPLDTAEFLTEVEAFRAACLEEAAGNESGELVPHLLDELLDGPIRRVGGPERRLRVWADADADGRLWRDPFGGIDQYDHARRLLVLGPNEAMYIVFKGEKNC</sequence>
<gene>
    <name evidence="2" type="ORF">FHU36_004425</name>
</gene>
<comment type="caution">
    <text evidence="2">The sequence shown here is derived from an EMBL/GenBank/DDBJ whole genome shotgun (WGS) entry which is preliminary data.</text>
</comment>